<evidence type="ECO:0000313" key="2">
    <source>
        <dbReference type="EMBL" id="GAG85463.1"/>
    </source>
</evidence>
<feature type="region of interest" description="Disordered" evidence="1">
    <location>
        <begin position="1"/>
        <end position="57"/>
    </location>
</feature>
<sequence>MGQGEEKEKETKRSEKRAAEEVKELAREQATLVSKADNLSSSERGSRSEQWQDYNETPLASVLERVNQVGDETPRFRYHARALRQPPFLDVILPDEFAVYEQGELNRHIAEFGEDFRNAFRGSGLSTVDT</sequence>
<evidence type="ECO:0000256" key="1">
    <source>
        <dbReference type="SAM" id="MobiDB-lite"/>
    </source>
</evidence>
<feature type="compositionally biased region" description="Polar residues" evidence="1">
    <location>
        <begin position="37"/>
        <end position="55"/>
    </location>
</feature>
<organism evidence="2">
    <name type="scientific">marine sediment metagenome</name>
    <dbReference type="NCBI Taxonomy" id="412755"/>
    <lineage>
        <taxon>unclassified sequences</taxon>
        <taxon>metagenomes</taxon>
        <taxon>ecological metagenomes</taxon>
    </lineage>
</organism>
<accession>X1BN47</accession>
<comment type="caution">
    <text evidence="2">The sequence shown here is derived from an EMBL/GenBank/DDBJ whole genome shotgun (WGS) entry which is preliminary data.</text>
</comment>
<feature type="non-terminal residue" evidence="2">
    <location>
        <position position="130"/>
    </location>
</feature>
<feature type="compositionally biased region" description="Basic and acidic residues" evidence="1">
    <location>
        <begin position="1"/>
        <end position="27"/>
    </location>
</feature>
<reference evidence="2" key="1">
    <citation type="journal article" date="2014" name="Front. Microbiol.">
        <title>High frequency of phylogenetically diverse reductive dehalogenase-homologous genes in deep subseafloor sedimentary metagenomes.</title>
        <authorList>
            <person name="Kawai M."/>
            <person name="Futagami T."/>
            <person name="Toyoda A."/>
            <person name="Takaki Y."/>
            <person name="Nishi S."/>
            <person name="Hori S."/>
            <person name="Arai W."/>
            <person name="Tsubouchi T."/>
            <person name="Morono Y."/>
            <person name="Uchiyama I."/>
            <person name="Ito T."/>
            <person name="Fujiyama A."/>
            <person name="Inagaki F."/>
            <person name="Takami H."/>
        </authorList>
    </citation>
    <scope>NUCLEOTIDE SEQUENCE</scope>
    <source>
        <strain evidence="2">Expedition CK06-06</strain>
    </source>
</reference>
<name>X1BN47_9ZZZZ</name>
<protein>
    <submittedName>
        <fullName evidence="2">Uncharacterized protein</fullName>
    </submittedName>
</protein>
<dbReference type="AlphaFoldDB" id="X1BN47"/>
<gene>
    <name evidence="2" type="ORF">S01H4_26506</name>
</gene>
<proteinExistence type="predicted"/>
<dbReference type="EMBL" id="BART01012797">
    <property type="protein sequence ID" value="GAG85463.1"/>
    <property type="molecule type" value="Genomic_DNA"/>
</dbReference>